<evidence type="ECO:0000259" key="8">
    <source>
        <dbReference type="PROSITE" id="PS50048"/>
    </source>
</evidence>
<dbReference type="CDD" id="cd00067">
    <property type="entry name" value="GAL4"/>
    <property type="match status" value="1"/>
</dbReference>
<evidence type="ECO:0000256" key="6">
    <source>
        <dbReference type="ARBA" id="ARBA00023242"/>
    </source>
</evidence>
<feature type="compositionally biased region" description="Polar residues" evidence="7">
    <location>
        <begin position="1"/>
        <end position="10"/>
    </location>
</feature>
<feature type="region of interest" description="Disordered" evidence="7">
    <location>
        <begin position="1"/>
        <end position="20"/>
    </location>
</feature>
<keyword evidence="2" id="KW-0862">Zinc</keyword>
<dbReference type="Proteomes" id="UP000323067">
    <property type="component" value="Chromosome iv"/>
</dbReference>
<evidence type="ECO:0000256" key="5">
    <source>
        <dbReference type="ARBA" id="ARBA00023163"/>
    </source>
</evidence>
<sequence length="515" mass="55993">MIKDNSSADGQNPPRRKRFAPRTRTGCLTCRTRRIKCDEARPACQRCISAWRPCEGYHLPAVPATARTLAPADSRLQPTLVVPTAAERALGRYFITEIGAVAGDEFNTTFWSRDVPQVARAVPAVWHASNALAGATWARSPGGQLTVRAAALVEQESTRQYSAAVRHILQLTAQRAVLPSARSPSPHDRTAVLLATILLASYAMGIGERRVFASIVATSRRLVRQWAFWECLDVPSVAALAAQILYVYVKMERVAQDFHLEAAGGADEQAALARPPWRWLDALAALQRRPLTSALRACLELDMIWNSVHDILDALPCAPSDSDMAIALERRQPFARLFSSWEARYAAYTARLRRSGRRAPPLDVDIVALDLRRVLVRVLLRVVPSLASETCWDPFARDFAAAVACLEAALPAAAAAAAATNTVLSTPSIYASCNFIVHKCRAPGLRRRAAAVLRHSLVAALGRHAHNDDGLEQQPLIVDRLVLVEESAWAAAGECGGDDACVPGRAAGDYVSDGR</sequence>
<dbReference type="SUPFAM" id="SSF57701">
    <property type="entry name" value="Zn2/Cys6 DNA-binding domain"/>
    <property type="match status" value="1"/>
</dbReference>
<dbReference type="SMART" id="SM00066">
    <property type="entry name" value="GAL4"/>
    <property type="match status" value="1"/>
</dbReference>
<dbReference type="InterPro" id="IPR001138">
    <property type="entry name" value="Zn2Cys6_DnaBD"/>
</dbReference>
<dbReference type="VEuPathDB" id="FungiDB:A9K55_003685"/>
<evidence type="ECO:0000313" key="10">
    <source>
        <dbReference type="Proteomes" id="UP000323067"/>
    </source>
</evidence>
<dbReference type="InterPro" id="IPR036864">
    <property type="entry name" value="Zn2-C6_fun-type_DNA-bd_sf"/>
</dbReference>
<dbReference type="PANTHER" id="PTHR36206">
    <property type="entry name" value="ASPERCRYPTIN BIOSYNTHESIS CLUSTER-SPECIFIC TRANSCRIPTION REGULATOR ATNN-RELATED"/>
    <property type="match status" value="1"/>
</dbReference>
<dbReference type="PROSITE" id="PS00463">
    <property type="entry name" value="ZN2_CY6_FUNGAL_1"/>
    <property type="match status" value="1"/>
</dbReference>
<feature type="domain" description="Zn(2)-C6 fungal-type" evidence="8">
    <location>
        <begin position="26"/>
        <end position="54"/>
    </location>
</feature>
<dbReference type="VEuPathDB" id="FungiDB:CCM_06330"/>
<keyword evidence="3" id="KW-0805">Transcription regulation</keyword>
<dbReference type="PANTHER" id="PTHR36206:SF12">
    <property type="entry name" value="ASPERCRYPTIN BIOSYNTHESIS CLUSTER-SPECIFIC TRANSCRIPTION REGULATOR ATNN-RELATED"/>
    <property type="match status" value="1"/>
</dbReference>
<keyword evidence="4" id="KW-0238">DNA-binding</keyword>
<reference evidence="9 10" key="1">
    <citation type="journal article" date="2017" name="BMC Genomics">
        <title>Chromosome level assembly and secondary metabolite potential of the parasitic fungus Cordyceps militaris.</title>
        <authorList>
            <person name="Kramer G.J."/>
            <person name="Nodwell J.R."/>
        </authorList>
    </citation>
    <scope>NUCLEOTIDE SEQUENCE [LARGE SCALE GENOMIC DNA]</scope>
    <source>
        <strain evidence="9 10">ATCC 34164</strain>
    </source>
</reference>
<keyword evidence="1" id="KW-0479">Metal-binding</keyword>
<gene>
    <name evidence="9" type="ORF">A9K55_003685</name>
</gene>
<proteinExistence type="predicted"/>
<dbReference type="PROSITE" id="PS50048">
    <property type="entry name" value="ZN2_CY6_FUNGAL_2"/>
    <property type="match status" value="1"/>
</dbReference>
<dbReference type="InterPro" id="IPR052360">
    <property type="entry name" value="Transcr_Regulatory_Proteins"/>
</dbReference>
<organism evidence="9 10">
    <name type="scientific">Cordyceps militaris</name>
    <name type="common">Caterpillar fungus</name>
    <name type="synonym">Clavaria militaris</name>
    <dbReference type="NCBI Taxonomy" id="73501"/>
    <lineage>
        <taxon>Eukaryota</taxon>
        <taxon>Fungi</taxon>
        <taxon>Dikarya</taxon>
        <taxon>Ascomycota</taxon>
        <taxon>Pezizomycotina</taxon>
        <taxon>Sordariomycetes</taxon>
        <taxon>Hypocreomycetidae</taxon>
        <taxon>Hypocreales</taxon>
        <taxon>Cordycipitaceae</taxon>
        <taxon>Cordyceps</taxon>
    </lineage>
</organism>
<name>A0A2H4S877_CORMI</name>
<evidence type="ECO:0000256" key="1">
    <source>
        <dbReference type="ARBA" id="ARBA00022723"/>
    </source>
</evidence>
<evidence type="ECO:0000256" key="4">
    <source>
        <dbReference type="ARBA" id="ARBA00023125"/>
    </source>
</evidence>
<evidence type="ECO:0000313" key="9">
    <source>
        <dbReference type="EMBL" id="ATY59316.1"/>
    </source>
</evidence>
<dbReference type="GO" id="GO:0000981">
    <property type="term" value="F:DNA-binding transcription factor activity, RNA polymerase II-specific"/>
    <property type="evidence" value="ECO:0007669"/>
    <property type="project" value="InterPro"/>
</dbReference>
<dbReference type="AlphaFoldDB" id="A0A2H4S877"/>
<dbReference type="GO" id="GO:0003677">
    <property type="term" value="F:DNA binding"/>
    <property type="evidence" value="ECO:0007669"/>
    <property type="project" value="UniProtKB-KW"/>
</dbReference>
<dbReference type="Gene3D" id="4.10.240.10">
    <property type="entry name" value="Zn(2)-C6 fungal-type DNA-binding domain"/>
    <property type="match status" value="1"/>
</dbReference>
<evidence type="ECO:0000256" key="2">
    <source>
        <dbReference type="ARBA" id="ARBA00022833"/>
    </source>
</evidence>
<keyword evidence="5" id="KW-0804">Transcription</keyword>
<evidence type="ECO:0000256" key="3">
    <source>
        <dbReference type="ARBA" id="ARBA00023015"/>
    </source>
</evidence>
<accession>A0A2H4S877</accession>
<dbReference type="Pfam" id="PF00172">
    <property type="entry name" value="Zn_clus"/>
    <property type="match status" value="1"/>
</dbReference>
<keyword evidence="6" id="KW-0539">Nucleus</keyword>
<dbReference type="EMBL" id="CP023322">
    <property type="protein sequence ID" value="ATY59316.1"/>
    <property type="molecule type" value="Genomic_DNA"/>
</dbReference>
<evidence type="ECO:0000256" key="7">
    <source>
        <dbReference type="SAM" id="MobiDB-lite"/>
    </source>
</evidence>
<dbReference type="OrthoDB" id="5419315at2759"/>
<dbReference type="GO" id="GO:0008270">
    <property type="term" value="F:zinc ion binding"/>
    <property type="evidence" value="ECO:0007669"/>
    <property type="project" value="InterPro"/>
</dbReference>
<protein>
    <submittedName>
        <fullName evidence="9">Zn(II)2Cys6 transcription factor</fullName>
    </submittedName>
</protein>